<accession>A0ACC0QCS7</accession>
<sequence length="220" mass="24857">MAENHKSKGKEDNDERKKYGGNHGIDKPQQEAVKSALMLKRNGQLGRRAVGECSNREHLKQARYDCQEAVSDAADFLEANRESNRGREAVQGSGVSEIRSWQRPPYGYFKVNFDGGMDGEGKQCGLGMVLRDWQGRFIAARAVHKHHVTDPLMVEALAARESLQFASELGWTTFFLKAILNNWIRPVVHEAIKRRAEMKAKARYDCALPNCMITKTYGMD</sequence>
<dbReference type="EMBL" id="CM046388">
    <property type="protein sequence ID" value="KAI8574632.1"/>
    <property type="molecule type" value="Genomic_DNA"/>
</dbReference>
<name>A0ACC0QCS7_RHOML</name>
<dbReference type="Proteomes" id="UP001062846">
    <property type="component" value="Chromosome 1"/>
</dbReference>
<protein>
    <submittedName>
        <fullName evidence="1">Uncharacterized protein</fullName>
    </submittedName>
</protein>
<evidence type="ECO:0000313" key="2">
    <source>
        <dbReference type="Proteomes" id="UP001062846"/>
    </source>
</evidence>
<gene>
    <name evidence="1" type="ORF">RHMOL_Rhmol01G0369500</name>
</gene>
<comment type="caution">
    <text evidence="1">The sequence shown here is derived from an EMBL/GenBank/DDBJ whole genome shotgun (WGS) entry which is preliminary data.</text>
</comment>
<keyword evidence="2" id="KW-1185">Reference proteome</keyword>
<proteinExistence type="predicted"/>
<organism evidence="1 2">
    <name type="scientific">Rhododendron molle</name>
    <name type="common">Chinese azalea</name>
    <name type="synonym">Azalea mollis</name>
    <dbReference type="NCBI Taxonomy" id="49168"/>
    <lineage>
        <taxon>Eukaryota</taxon>
        <taxon>Viridiplantae</taxon>
        <taxon>Streptophyta</taxon>
        <taxon>Embryophyta</taxon>
        <taxon>Tracheophyta</taxon>
        <taxon>Spermatophyta</taxon>
        <taxon>Magnoliopsida</taxon>
        <taxon>eudicotyledons</taxon>
        <taxon>Gunneridae</taxon>
        <taxon>Pentapetalae</taxon>
        <taxon>asterids</taxon>
        <taxon>Ericales</taxon>
        <taxon>Ericaceae</taxon>
        <taxon>Ericoideae</taxon>
        <taxon>Rhodoreae</taxon>
        <taxon>Rhododendron</taxon>
    </lineage>
</organism>
<reference evidence="1" key="1">
    <citation type="submission" date="2022-02" db="EMBL/GenBank/DDBJ databases">
        <title>Plant Genome Project.</title>
        <authorList>
            <person name="Zhang R.-G."/>
        </authorList>
    </citation>
    <scope>NUCLEOTIDE SEQUENCE</scope>
    <source>
        <strain evidence="1">AT1</strain>
    </source>
</reference>
<evidence type="ECO:0000313" key="1">
    <source>
        <dbReference type="EMBL" id="KAI8574632.1"/>
    </source>
</evidence>